<evidence type="ECO:0000256" key="8">
    <source>
        <dbReference type="RuleBase" id="RU000417"/>
    </source>
</evidence>
<evidence type="ECO:0000256" key="6">
    <source>
        <dbReference type="PROSITE-ProRule" id="PRU01016"/>
    </source>
</evidence>
<dbReference type="Gene3D" id="1.10.10.10">
    <property type="entry name" value="Winged helix-like DNA-binding domain superfamily/Winged helix DNA-binding domain"/>
    <property type="match status" value="1"/>
</dbReference>
<dbReference type="Gene3D" id="3.90.120.10">
    <property type="entry name" value="DNA Methylase, subunit A, domain 2"/>
    <property type="match status" value="1"/>
</dbReference>
<sequence>MSEVGIGVSSCIIGIKGQSPSSINQVDVWFDSLKSIASVLSEENQNLLKTIADKKPENITELSELTGRAVSNLSRTIKTLEKHGLIDIESFGKSIRPKIKYSKFNILCDLSLNDGKKDLLENKFTLVSMFTGVGGLDMGFEGGFTYKDQSFESQPFSTLAAYEKDEKCVETIKKNLDIPISQVELSEELVNDFPSADVLIGGFPCQDFSSCGPKRGLSSDRGQLYKVLVRYMQHHKPKIVCAENVPNLARMQKGAVLETIVNDFREQGYKVQVWDLFAPDYGVPQSRRRLFFVCTRNDLEGEPLKPEPKFVGMHRGTKWAIEDLEKVIDETIPNQSQYFKASKAKKGNGQGDEHCKADEPSYTIRANAKSRVQFHYELDRRLTIRECARLQTFPDSFIFPHSATSNVMQIGNAVPPMLSYEVATSIREFLLKQD</sequence>
<dbReference type="Pfam" id="PF00145">
    <property type="entry name" value="DNA_methylase"/>
    <property type="match status" value="2"/>
</dbReference>
<feature type="active site" evidence="6">
    <location>
        <position position="205"/>
    </location>
</feature>
<reference evidence="9 10" key="1">
    <citation type="submission" date="2020-02" db="EMBL/GenBank/DDBJ databases">
        <title>A complete genome of a marine bacterium Vibrio sp. ZWAL4003 isolated from the mangrove sediment with the ability to degrade polysaccharides.</title>
        <authorList>
            <person name="Wu J."/>
            <person name="Qu W."/>
            <person name="Zeng R."/>
        </authorList>
    </citation>
    <scope>NUCLEOTIDE SEQUENCE [LARGE SCALE GENOMIC DNA]</scope>
    <source>
        <strain evidence="9 10">ZWAL4003</strain>
    </source>
</reference>
<dbReference type="SUPFAM" id="SSF53335">
    <property type="entry name" value="S-adenosyl-L-methionine-dependent methyltransferases"/>
    <property type="match status" value="1"/>
</dbReference>
<name>A0A6G7CGA3_9VIBR</name>
<accession>A0A6G7CGA3</accession>
<keyword evidence="2 6" id="KW-0808">Transferase</keyword>
<dbReference type="PROSITE" id="PS00094">
    <property type="entry name" value="C5_MTASE_1"/>
    <property type="match status" value="1"/>
</dbReference>
<dbReference type="GO" id="GO:0032259">
    <property type="term" value="P:methylation"/>
    <property type="evidence" value="ECO:0007669"/>
    <property type="project" value="UniProtKB-KW"/>
</dbReference>
<comment type="catalytic activity">
    <reaction evidence="5 8">
        <text>a 2'-deoxycytidine in DNA + S-adenosyl-L-methionine = a 5-methyl-2'-deoxycytidine in DNA + S-adenosyl-L-homocysteine + H(+)</text>
        <dbReference type="Rhea" id="RHEA:13681"/>
        <dbReference type="Rhea" id="RHEA-COMP:11369"/>
        <dbReference type="Rhea" id="RHEA-COMP:11370"/>
        <dbReference type="ChEBI" id="CHEBI:15378"/>
        <dbReference type="ChEBI" id="CHEBI:57856"/>
        <dbReference type="ChEBI" id="CHEBI:59789"/>
        <dbReference type="ChEBI" id="CHEBI:85452"/>
        <dbReference type="ChEBI" id="CHEBI:85454"/>
        <dbReference type="EC" id="2.1.1.37"/>
    </reaction>
</comment>
<evidence type="ECO:0000313" key="10">
    <source>
        <dbReference type="Proteomes" id="UP000503003"/>
    </source>
</evidence>
<evidence type="ECO:0000256" key="7">
    <source>
        <dbReference type="RuleBase" id="RU000416"/>
    </source>
</evidence>
<dbReference type="GO" id="GO:0003677">
    <property type="term" value="F:DNA binding"/>
    <property type="evidence" value="ECO:0007669"/>
    <property type="project" value="TreeGrafter"/>
</dbReference>
<dbReference type="GO" id="GO:0044027">
    <property type="term" value="P:negative regulation of gene expression via chromosomal CpG island methylation"/>
    <property type="evidence" value="ECO:0007669"/>
    <property type="project" value="TreeGrafter"/>
</dbReference>
<dbReference type="REBASE" id="383245">
    <property type="entry name" value="M.Vsp4003ORF3475P"/>
</dbReference>
<dbReference type="Gene3D" id="3.40.50.150">
    <property type="entry name" value="Vaccinia Virus protein VP39"/>
    <property type="match status" value="1"/>
</dbReference>
<dbReference type="GO" id="GO:0009307">
    <property type="term" value="P:DNA restriction-modification system"/>
    <property type="evidence" value="ECO:0007669"/>
    <property type="project" value="UniProtKB-KW"/>
</dbReference>
<dbReference type="EMBL" id="CP049331">
    <property type="protein sequence ID" value="QIH41103.1"/>
    <property type="molecule type" value="Genomic_DNA"/>
</dbReference>
<dbReference type="Proteomes" id="UP000503003">
    <property type="component" value="Chromosome 1"/>
</dbReference>
<keyword evidence="3 6" id="KW-0949">S-adenosyl-L-methionine</keyword>
<dbReference type="RefSeq" id="WP_165310508.1">
    <property type="nucleotide sequence ID" value="NZ_CP049331.1"/>
</dbReference>
<dbReference type="InterPro" id="IPR029063">
    <property type="entry name" value="SAM-dependent_MTases_sf"/>
</dbReference>
<dbReference type="SUPFAM" id="SSF46785">
    <property type="entry name" value="Winged helix' DNA-binding domain"/>
    <property type="match status" value="1"/>
</dbReference>
<dbReference type="InterPro" id="IPR050390">
    <property type="entry name" value="C5-Methyltransferase"/>
</dbReference>
<dbReference type="PROSITE" id="PS51679">
    <property type="entry name" value="SAM_MT_C5"/>
    <property type="match status" value="1"/>
</dbReference>
<organism evidence="9 10">
    <name type="scientific">Vibrio ziniensis</name>
    <dbReference type="NCBI Taxonomy" id="2711221"/>
    <lineage>
        <taxon>Bacteria</taxon>
        <taxon>Pseudomonadati</taxon>
        <taxon>Pseudomonadota</taxon>
        <taxon>Gammaproteobacteria</taxon>
        <taxon>Vibrionales</taxon>
        <taxon>Vibrionaceae</taxon>
        <taxon>Vibrio</taxon>
    </lineage>
</organism>
<comment type="similarity">
    <text evidence="6 7">Belongs to the class I-like SAM-binding methyltransferase superfamily. C5-methyltransferase family.</text>
</comment>
<dbReference type="InterPro" id="IPR018117">
    <property type="entry name" value="C5_DNA_meth_AS"/>
</dbReference>
<keyword evidence="10" id="KW-1185">Reference proteome</keyword>
<dbReference type="PANTHER" id="PTHR10629:SF52">
    <property type="entry name" value="DNA (CYTOSINE-5)-METHYLTRANSFERASE 1"/>
    <property type="match status" value="1"/>
</dbReference>
<dbReference type="EC" id="2.1.1.37" evidence="8"/>
<evidence type="ECO:0000256" key="4">
    <source>
        <dbReference type="ARBA" id="ARBA00022747"/>
    </source>
</evidence>
<gene>
    <name evidence="9" type="primary">dcm</name>
    <name evidence="9" type="ORF">G5S32_03475</name>
</gene>
<dbReference type="KEGG" id="vzi:G5S32_03475"/>
<proteinExistence type="inferred from homology"/>
<keyword evidence="1 6" id="KW-0489">Methyltransferase</keyword>
<evidence type="ECO:0000256" key="3">
    <source>
        <dbReference type="ARBA" id="ARBA00022691"/>
    </source>
</evidence>
<protein>
    <recommendedName>
        <fullName evidence="8">Cytosine-specific methyltransferase</fullName>
        <ecNumber evidence="8">2.1.1.37</ecNumber>
    </recommendedName>
</protein>
<dbReference type="PANTHER" id="PTHR10629">
    <property type="entry name" value="CYTOSINE-SPECIFIC METHYLTRANSFERASE"/>
    <property type="match status" value="1"/>
</dbReference>
<dbReference type="InterPro" id="IPR036390">
    <property type="entry name" value="WH_DNA-bd_sf"/>
</dbReference>
<evidence type="ECO:0000313" key="9">
    <source>
        <dbReference type="EMBL" id="QIH41103.1"/>
    </source>
</evidence>
<evidence type="ECO:0000256" key="1">
    <source>
        <dbReference type="ARBA" id="ARBA00022603"/>
    </source>
</evidence>
<dbReference type="Pfam" id="PF25212">
    <property type="entry name" value="HVO_A0114"/>
    <property type="match status" value="1"/>
</dbReference>
<evidence type="ECO:0000256" key="5">
    <source>
        <dbReference type="ARBA" id="ARBA00047422"/>
    </source>
</evidence>
<dbReference type="InterPro" id="IPR036388">
    <property type="entry name" value="WH-like_DNA-bd_sf"/>
</dbReference>
<dbReference type="AlphaFoldDB" id="A0A6G7CGA3"/>
<dbReference type="InterPro" id="IPR001525">
    <property type="entry name" value="C5_MeTfrase"/>
</dbReference>
<dbReference type="PRINTS" id="PR00105">
    <property type="entry name" value="C5METTRFRASE"/>
</dbReference>
<dbReference type="NCBIfam" id="TIGR00675">
    <property type="entry name" value="dcm"/>
    <property type="match status" value="1"/>
</dbReference>
<dbReference type="GO" id="GO:0003886">
    <property type="term" value="F:DNA (cytosine-5-)-methyltransferase activity"/>
    <property type="evidence" value="ECO:0007669"/>
    <property type="project" value="UniProtKB-EC"/>
</dbReference>
<evidence type="ECO:0000256" key="2">
    <source>
        <dbReference type="ARBA" id="ARBA00022679"/>
    </source>
</evidence>
<keyword evidence="4" id="KW-0680">Restriction system</keyword>